<dbReference type="Proteomes" id="UP000800082">
    <property type="component" value="Unassembled WGS sequence"/>
</dbReference>
<reference evidence="1" key="1">
    <citation type="journal article" date="2020" name="Stud. Mycol.">
        <title>101 Dothideomycetes genomes: a test case for predicting lifestyles and emergence of pathogens.</title>
        <authorList>
            <person name="Haridas S."/>
            <person name="Albert R."/>
            <person name="Binder M."/>
            <person name="Bloem J."/>
            <person name="Labutti K."/>
            <person name="Salamov A."/>
            <person name="Andreopoulos B."/>
            <person name="Baker S."/>
            <person name="Barry K."/>
            <person name="Bills G."/>
            <person name="Bluhm B."/>
            <person name="Cannon C."/>
            <person name="Castanera R."/>
            <person name="Culley D."/>
            <person name="Daum C."/>
            <person name="Ezra D."/>
            <person name="Gonzalez J."/>
            <person name="Henrissat B."/>
            <person name="Kuo A."/>
            <person name="Liang C."/>
            <person name="Lipzen A."/>
            <person name="Lutzoni F."/>
            <person name="Magnuson J."/>
            <person name="Mondo S."/>
            <person name="Nolan M."/>
            <person name="Ohm R."/>
            <person name="Pangilinan J."/>
            <person name="Park H.-J."/>
            <person name="Ramirez L."/>
            <person name="Alfaro M."/>
            <person name="Sun H."/>
            <person name="Tritt A."/>
            <person name="Yoshinaga Y."/>
            <person name="Zwiers L.-H."/>
            <person name="Turgeon B."/>
            <person name="Goodwin S."/>
            <person name="Spatafora J."/>
            <person name="Crous P."/>
            <person name="Grigoriev I."/>
        </authorList>
    </citation>
    <scope>NUCLEOTIDE SEQUENCE</scope>
    <source>
        <strain evidence="1">CBS 183.55</strain>
    </source>
</reference>
<dbReference type="AlphaFoldDB" id="A0A6A5R7A1"/>
<evidence type="ECO:0000313" key="2">
    <source>
        <dbReference type="Proteomes" id="UP000800082"/>
    </source>
</evidence>
<name>A0A6A5R7A1_9PLEO</name>
<evidence type="ECO:0000313" key="1">
    <source>
        <dbReference type="EMBL" id="KAF1923493.1"/>
    </source>
</evidence>
<keyword evidence="2" id="KW-1185">Reference proteome</keyword>
<organism evidence="1 2">
    <name type="scientific">Didymella exigua CBS 183.55</name>
    <dbReference type="NCBI Taxonomy" id="1150837"/>
    <lineage>
        <taxon>Eukaryota</taxon>
        <taxon>Fungi</taxon>
        <taxon>Dikarya</taxon>
        <taxon>Ascomycota</taxon>
        <taxon>Pezizomycotina</taxon>
        <taxon>Dothideomycetes</taxon>
        <taxon>Pleosporomycetidae</taxon>
        <taxon>Pleosporales</taxon>
        <taxon>Pleosporineae</taxon>
        <taxon>Didymellaceae</taxon>
        <taxon>Didymella</taxon>
    </lineage>
</organism>
<dbReference type="EMBL" id="ML979004">
    <property type="protein sequence ID" value="KAF1923493.1"/>
    <property type="molecule type" value="Genomic_DNA"/>
</dbReference>
<accession>A0A6A5R7A1</accession>
<dbReference type="GeneID" id="54346854"/>
<proteinExistence type="predicted"/>
<gene>
    <name evidence="1" type="ORF">M421DRAFT_311274</name>
</gene>
<dbReference type="RefSeq" id="XP_033443746.1">
    <property type="nucleotide sequence ID" value="XM_033589207.1"/>
</dbReference>
<protein>
    <submittedName>
        <fullName evidence="1">Uncharacterized protein</fullName>
    </submittedName>
</protein>
<sequence>MSTKISVLTPMSFDRPTTCVSHRYVVAVLSAMRTRCILLFSSVVLLVSASRRADCRVCFHAVFAMQLRQKVLNKMRKQHHTTANNT</sequence>